<accession>A0A6J1M6U8</accession>
<name>A0A6J1M6U8_DROHY</name>
<feature type="region of interest" description="Disordered" evidence="1">
    <location>
        <begin position="1"/>
        <end position="26"/>
    </location>
</feature>
<dbReference type="OMA" id="KACQTQK"/>
<feature type="region of interest" description="Disordered" evidence="1">
    <location>
        <begin position="59"/>
        <end position="91"/>
    </location>
</feature>
<gene>
    <name evidence="3" type="primary">LOC111601662</name>
</gene>
<dbReference type="KEGG" id="dhe:111601662"/>
<feature type="compositionally biased region" description="Polar residues" evidence="1">
    <location>
        <begin position="10"/>
        <end position="23"/>
    </location>
</feature>
<dbReference type="RefSeq" id="XP_023174117.1">
    <property type="nucleotide sequence ID" value="XM_023318349.2"/>
</dbReference>
<dbReference type="GeneID" id="111601662"/>
<dbReference type="AlphaFoldDB" id="A0A6J1M6U8"/>
<evidence type="ECO:0000313" key="2">
    <source>
        <dbReference type="Proteomes" id="UP000504633"/>
    </source>
</evidence>
<evidence type="ECO:0000256" key="1">
    <source>
        <dbReference type="SAM" id="MobiDB-lite"/>
    </source>
</evidence>
<organism evidence="2 3">
    <name type="scientific">Drosophila hydei</name>
    <name type="common">Fruit fly</name>
    <dbReference type="NCBI Taxonomy" id="7224"/>
    <lineage>
        <taxon>Eukaryota</taxon>
        <taxon>Metazoa</taxon>
        <taxon>Ecdysozoa</taxon>
        <taxon>Arthropoda</taxon>
        <taxon>Hexapoda</taxon>
        <taxon>Insecta</taxon>
        <taxon>Pterygota</taxon>
        <taxon>Neoptera</taxon>
        <taxon>Endopterygota</taxon>
        <taxon>Diptera</taxon>
        <taxon>Brachycera</taxon>
        <taxon>Muscomorpha</taxon>
        <taxon>Ephydroidea</taxon>
        <taxon>Drosophilidae</taxon>
        <taxon>Drosophila</taxon>
    </lineage>
</organism>
<proteinExistence type="predicted"/>
<reference evidence="3" key="1">
    <citation type="submission" date="2025-08" db="UniProtKB">
        <authorList>
            <consortium name="RefSeq"/>
        </authorList>
    </citation>
    <scope>IDENTIFICATION</scope>
    <source>
        <strain evidence="3">15085-1641.00</strain>
        <tissue evidence="3">Whole body</tissue>
    </source>
</reference>
<evidence type="ECO:0000313" key="3">
    <source>
        <dbReference type="RefSeq" id="XP_023174117.1"/>
    </source>
</evidence>
<keyword evidence="2" id="KW-1185">Reference proteome</keyword>
<sequence length="179" mass="20076">MEPPKRKAHQNATITNLLRSTNAKAKPAKIIKTSSAYTQTEPISALNADDGVQTRISARPASRVAQLQQQKKSELHEEAAAPELQKRGTKNKACQTQKIGLKRGKCDSPLDALKSTVLKRRKMAIDADRVRLKKLLDEINSDPPPSWHTASLMWLDVDVLERRIEEFEKEEEAKKNTAT</sequence>
<protein>
    <submittedName>
        <fullName evidence="3">Uncharacterized protein LOC111601662</fullName>
    </submittedName>
</protein>
<dbReference type="Proteomes" id="UP000504633">
    <property type="component" value="Unplaced"/>
</dbReference>
<dbReference type="OrthoDB" id="8057317at2759"/>